<dbReference type="RefSeq" id="XP_033383484.1">
    <property type="nucleotide sequence ID" value="XM_033533984.1"/>
</dbReference>
<sequence length="485" mass="53690">MTANVLPEGSVGAALLNRNRAWSYGSNSPWFDSQASSPVVPATPVNSPDVVTPAISAYPSPMIPAAPTASPTHLDIGPGEMSSLREVIAPDFIKLHHFHSPMLWPVVPPNSPETFAIGGDMAVDVPDMNYVLGDRLAALGIATSKKSGFSNEEMRILKADIPEAPENEYYEIRADPGKGYGCFAIRDIPHGTRILADDPLLVVKEYEYLQENVKEAFEKLTPAQQALYFTLHSAHGQDPTLWPQRIHSDVVGKERARIQEQHAARVGKEPSLVSIFQTNCMEMGKGAAVFPHAARFNHSCNPNAAFNWNDAIGKETIHAMRKIKEGEQITLTYCDSTLNKAVRSWQLKHYGFFCDCEACVGDDSDPNSFAAQSEARRFRLTELQNEFKMTRGAFLEQGVRKEEFVEQLLEYTKLLNEEGDLTPRLADAYLDLALACERKSYFELARTCANKAMKVLVDCQGSDHPDVFRIAAVVKRMNEKASNAA</sequence>
<protein>
    <submittedName>
        <fullName evidence="2">SET domain-containing protein</fullName>
    </submittedName>
</protein>
<dbReference type="InterPro" id="IPR001214">
    <property type="entry name" value="SET_dom"/>
</dbReference>
<evidence type="ECO:0000313" key="2">
    <source>
        <dbReference type="EMBL" id="KAF2015145.1"/>
    </source>
</evidence>
<dbReference type="CDD" id="cd20071">
    <property type="entry name" value="SET_SMYD"/>
    <property type="match status" value="1"/>
</dbReference>
<dbReference type="PROSITE" id="PS50280">
    <property type="entry name" value="SET"/>
    <property type="match status" value="1"/>
</dbReference>
<dbReference type="Pfam" id="PF00856">
    <property type="entry name" value="SET"/>
    <property type="match status" value="1"/>
</dbReference>
<dbReference type="PANTHER" id="PTHR47332:SF2">
    <property type="entry name" value="SET-6"/>
    <property type="match status" value="1"/>
</dbReference>
<evidence type="ECO:0000313" key="3">
    <source>
        <dbReference type="Proteomes" id="UP000799778"/>
    </source>
</evidence>
<dbReference type="SUPFAM" id="SSF82199">
    <property type="entry name" value="SET domain"/>
    <property type="match status" value="1"/>
</dbReference>
<dbReference type="GeneID" id="54291381"/>
<dbReference type="EMBL" id="ML978070">
    <property type="protein sequence ID" value="KAF2015145.1"/>
    <property type="molecule type" value="Genomic_DNA"/>
</dbReference>
<gene>
    <name evidence="2" type="ORF">BU24DRAFT_493596</name>
</gene>
<dbReference type="OrthoDB" id="265717at2759"/>
<organism evidence="2 3">
    <name type="scientific">Aaosphaeria arxii CBS 175.79</name>
    <dbReference type="NCBI Taxonomy" id="1450172"/>
    <lineage>
        <taxon>Eukaryota</taxon>
        <taxon>Fungi</taxon>
        <taxon>Dikarya</taxon>
        <taxon>Ascomycota</taxon>
        <taxon>Pezizomycotina</taxon>
        <taxon>Dothideomycetes</taxon>
        <taxon>Pleosporomycetidae</taxon>
        <taxon>Pleosporales</taxon>
        <taxon>Pleosporales incertae sedis</taxon>
        <taxon>Aaosphaeria</taxon>
    </lineage>
</organism>
<dbReference type="PANTHER" id="PTHR47332">
    <property type="entry name" value="SET DOMAIN-CONTAINING PROTEIN 5"/>
    <property type="match status" value="1"/>
</dbReference>
<dbReference type="Gene3D" id="1.25.40.10">
    <property type="entry name" value="Tetratricopeptide repeat domain"/>
    <property type="match status" value="1"/>
</dbReference>
<evidence type="ECO:0000259" key="1">
    <source>
        <dbReference type="PROSITE" id="PS50280"/>
    </source>
</evidence>
<dbReference type="AlphaFoldDB" id="A0A6A5XPF7"/>
<feature type="domain" description="SET" evidence="1">
    <location>
        <begin position="165"/>
        <end position="334"/>
    </location>
</feature>
<dbReference type="InterPro" id="IPR011990">
    <property type="entry name" value="TPR-like_helical_dom_sf"/>
</dbReference>
<name>A0A6A5XPF7_9PLEO</name>
<dbReference type="InterPro" id="IPR046341">
    <property type="entry name" value="SET_dom_sf"/>
</dbReference>
<reference evidence="2" key="1">
    <citation type="journal article" date="2020" name="Stud. Mycol.">
        <title>101 Dothideomycetes genomes: a test case for predicting lifestyles and emergence of pathogens.</title>
        <authorList>
            <person name="Haridas S."/>
            <person name="Albert R."/>
            <person name="Binder M."/>
            <person name="Bloem J."/>
            <person name="Labutti K."/>
            <person name="Salamov A."/>
            <person name="Andreopoulos B."/>
            <person name="Baker S."/>
            <person name="Barry K."/>
            <person name="Bills G."/>
            <person name="Bluhm B."/>
            <person name="Cannon C."/>
            <person name="Castanera R."/>
            <person name="Culley D."/>
            <person name="Daum C."/>
            <person name="Ezra D."/>
            <person name="Gonzalez J."/>
            <person name="Henrissat B."/>
            <person name="Kuo A."/>
            <person name="Liang C."/>
            <person name="Lipzen A."/>
            <person name="Lutzoni F."/>
            <person name="Magnuson J."/>
            <person name="Mondo S."/>
            <person name="Nolan M."/>
            <person name="Ohm R."/>
            <person name="Pangilinan J."/>
            <person name="Park H.-J."/>
            <person name="Ramirez L."/>
            <person name="Alfaro M."/>
            <person name="Sun H."/>
            <person name="Tritt A."/>
            <person name="Yoshinaga Y."/>
            <person name="Zwiers L.-H."/>
            <person name="Turgeon B."/>
            <person name="Goodwin S."/>
            <person name="Spatafora J."/>
            <person name="Crous P."/>
            <person name="Grigoriev I."/>
        </authorList>
    </citation>
    <scope>NUCLEOTIDE SEQUENCE</scope>
    <source>
        <strain evidence="2">CBS 175.79</strain>
    </source>
</reference>
<dbReference type="InterPro" id="IPR053185">
    <property type="entry name" value="SET_domain_protein"/>
</dbReference>
<proteinExistence type="predicted"/>
<dbReference type="Proteomes" id="UP000799778">
    <property type="component" value="Unassembled WGS sequence"/>
</dbReference>
<dbReference type="Gene3D" id="2.170.270.10">
    <property type="entry name" value="SET domain"/>
    <property type="match status" value="1"/>
</dbReference>
<accession>A0A6A5XPF7</accession>
<keyword evidence="3" id="KW-1185">Reference proteome</keyword>
<dbReference type="SMART" id="SM00317">
    <property type="entry name" value="SET"/>
    <property type="match status" value="1"/>
</dbReference>